<sequence>MNRLVISILLLGCVSFCAAFRLQSVGVRGTLMCGNRPLANTRVKLWDEDDGIDPDDELDSALTDSEGRFELSGSTREMTPIDPKLKIYHDCNNHLPCQRKVKITIPNSYINSGSNIRNWFDAGQLNMQIQFQDEERSCLNF</sequence>
<evidence type="ECO:0000256" key="2">
    <source>
        <dbReference type="SAM" id="SignalP"/>
    </source>
</evidence>
<dbReference type="WBParaSite" id="PSAMB.scaffold1471size31094.g13283.t1">
    <property type="protein sequence ID" value="PSAMB.scaffold1471size31094.g13283.t1"/>
    <property type="gene ID" value="PSAMB.scaffold1471size31094.g13283"/>
</dbReference>
<dbReference type="AlphaFoldDB" id="A0A914V2C0"/>
<proteinExistence type="inferred from homology"/>
<dbReference type="Proteomes" id="UP000887566">
    <property type="component" value="Unplaced"/>
</dbReference>
<accession>A0A914V2C0</accession>
<dbReference type="InterPro" id="IPR001534">
    <property type="entry name" value="Transthyretin-like"/>
</dbReference>
<comment type="similarity">
    <text evidence="1">Belongs to the nematode transthyretin-like family.</text>
</comment>
<evidence type="ECO:0000313" key="3">
    <source>
        <dbReference type="Proteomes" id="UP000887566"/>
    </source>
</evidence>
<organism evidence="3 4">
    <name type="scientific">Plectus sambesii</name>
    <dbReference type="NCBI Taxonomy" id="2011161"/>
    <lineage>
        <taxon>Eukaryota</taxon>
        <taxon>Metazoa</taxon>
        <taxon>Ecdysozoa</taxon>
        <taxon>Nematoda</taxon>
        <taxon>Chromadorea</taxon>
        <taxon>Plectida</taxon>
        <taxon>Plectina</taxon>
        <taxon>Plectoidea</taxon>
        <taxon>Plectidae</taxon>
        <taxon>Plectus</taxon>
    </lineage>
</organism>
<dbReference type="Gene3D" id="2.60.40.3330">
    <property type="match status" value="1"/>
</dbReference>
<dbReference type="Pfam" id="PF01060">
    <property type="entry name" value="TTR-52"/>
    <property type="match status" value="1"/>
</dbReference>
<feature type="signal peptide" evidence="2">
    <location>
        <begin position="1"/>
        <end position="19"/>
    </location>
</feature>
<reference evidence="4" key="1">
    <citation type="submission" date="2022-11" db="UniProtKB">
        <authorList>
            <consortium name="WormBaseParasite"/>
        </authorList>
    </citation>
    <scope>IDENTIFICATION</scope>
</reference>
<name>A0A914V2C0_9BILA</name>
<dbReference type="GO" id="GO:0009986">
    <property type="term" value="C:cell surface"/>
    <property type="evidence" value="ECO:0007669"/>
    <property type="project" value="InterPro"/>
</dbReference>
<dbReference type="PANTHER" id="PTHR21700">
    <property type="entry name" value="TRANSTHYRETIN-LIKE FAMILY PROTEIN-RELATED"/>
    <property type="match status" value="1"/>
</dbReference>
<evidence type="ECO:0000313" key="4">
    <source>
        <dbReference type="WBParaSite" id="PSAMB.scaffold1471size31094.g13283.t1"/>
    </source>
</evidence>
<keyword evidence="3" id="KW-1185">Reference proteome</keyword>
<feature type="chain" id="PRO_5037472407" evidence="2">
    <location>
        <begin position="20"/>
        <end position="141"/>
    </location>
</feature>
<evidence type="ECO:0000256" key="1">
    <source>
        <dbReference type="ARBA" id="ARBA00010112"/>
    </source>
</evidence>
<keyword evidence="2" id="KW-0732">Signal</keyword>
<dbReference type="InterPro" id="IPR038479">
    <property type="entry name" value="Transthyretin-like_sf"/>
</dbReference>
<protein>
    <submittedName>
        <fullName evidence="4">Uncharacterized protein</fullName>
    </submittedName>
</protein>